<dbReference type="Gene3D" id="1.10.150.240">
    <property type="entry name" value="Putative phosphatase, domain 2"/>
    <property type="match status" value="1"/>
</dbReference>
<dbReference type="SFLD" id="SFLDG01129">
    <property type="entry name" value="C1.5:_HAD__Beta-PGM__Phosphata"/>
    <property type="match status" value="1"/>
</dbReference>
<dbReference type="InterPro" id="IPR051540">
    <property type="entry name" value="S-2-haloacid_dehalogenase"/>
</dbReference>
<keyword evidence="3" id="KW-1185">Reference proteome</keyword>
<evidence type="ECO:0008006" key="4">
    <source>
        <dbReference type="Google" id="ProtNLM"/>
    </source>
</evidence>
<evidence type="ECO:0000313" key="2">
    <source>
        <dbReference type="EMBL" id="RFU34078.1"/>
    </source>
</evidence>
<dbReference type="STRING" id="5539.A0A3E2HL01"/>
<organism evidence="2 3">
    <name type="scientific">Scytalidium lignicola</name>
    <name type="common">Hyphomycete</name>
    <dbReference type="NCBI Taxonomy" id="5539"/>
    <lineage>
        <taxon>Eukaryota</taxon>
        <taxon>Fungi</taxon>
        <taxon>Dikarya</taxon>
        <taxon>Ascomycota</taxon>
        <taxon>Pezizomycotina</taxon>
        <taxon>Leotiomycetes</taxon>
        <taxon>Leotiomycetes incertae sedis</taxon>
        <taxon>Scytalidium</taxon>
    </lineage>
</organism>
<dbReference type="GO" id="GO:0016791">
    <property type="term" value="F:phosphatase activity"/>
    <property type="evidence" value="ECO:0007669"/>
    <property type="project" value="UniProtKB-ARBA"/>
</dbReference>
<keyword evidence="1" id="KW-0378">Hydrolase</keyword>
<dbReference type="EMBL" id="NCSJ02000025">
    <property type="protein sequence ID" value="RFU34078.1"/>
    <property type="molecule type" value="Genomic_DNA"/>
</dbReference>
<proteinExistence type="predicted"/>
<dbReference type="InterPro" id="IPR036412">
    <property type="entry name" value="HAD-like_sf"/>
</dbReference>
<dbReference type="Gene3D" id="3.40.50.1000">
    <property type="entry name" value="HAD superfamily/HAD-like"/>
    <property type="match status" value="1"/>
</dbReference>
<dbReference type="InterPro" id="IPR023214">
    <property type="entry name" value="HAD_sf"/>
</dbReference>
<dbReference type="PANTHER" id="PTHR43316:SF3">
    <property type="entry name" value="HALOACID DEHALOGENASE, TYPE II (AFU_ORTHOLOGUE AFUA_2G07750)-RELATED"/>
    <property type="match status" value="1"/>
</dbReference>
<gene>
    <name evidence="2" type="ORF">B7463_g2223</name>
</gene>
<dbReference type="SFLD" id="SFLDS00003">
    <property type="entry name" value="Haloacid_Dehalogenase"/>
    <property type="match status" value="1"/>
</dbReference>
<feature type="non-terminal residue" evidence="2">
    <location>
        <position position="256"/>
    </location>
</feature>
<dbReference type="PANTHER" id="PTHR43316">
    <property type="entry name" value="HYDROLASE, HALOACID DELAHOGENASE-RELATED"/>
    <property type="match status" value="1"/>
</dbReference>
<dbReference type="NCBIfam" id="TIGR01493">
    <property type="entry name" value="HAD-SF-IA-v2"/>
    <property type="match status" value="1"/>
</dbReference>
<evidence type="ECO:0000313" key="3">
    <source>
        <dbReference type="Proteomes" id="UP000258309"/>
    </source>
</evidence>
<dbReference type="InterPro" id="IPR006439">
    <property type="entry name" value="HAD-SF_hydro_IA"/>
</dbReference>
<feature type="non-terminal residue" evidence="2">
    <location>
        <position position="1"/>
    </location>
</feature>
<name>A0A3E2HL01_SCYLI</name>
<dbReference type="PRINTS" id="PR00413">
    <property type="entry name" value="HADHALOGNASE"/>
</dbReference>
<sequence length="256" mass="29132">MATAINSPHHRFSNVKALIFDLMGTCTNWNTTIVAAIEADKILANILSPDEQLQLASDWRQGFFREIHTHFRNKLPQEDIDITHKRVLDHLLESKGIGFTTYGENERNLLVRAWHEQKAWSDAIKAISQLKTKMMVVVLANGTTRLQLDIIRSSGLPFHTLFSSQLLGFTKPAPEIYHKALSLLEIEPNQAVMVAAHAYDLRAAKKMLGLKTAYIYRDTEDLDEEMDLVKNEVDLFFRGAKNNPLEELSDFLLKST</sequence>
<dbReference type="Pfam" id="PF00702">
    <property type="entry name" value="Hydrolase"/>
    <property type="match status" value="1"/>
</dbReference>
<evidence type="ECO:0000256" key="1">
    <source>
        <dbReference type="ARBA" id="ARBA00022801"/>
    </source>
</evidence>
<dbReference type="AlphaFoldDB" id="A0A3E2HL01"/>
<dbReference type="Proteomes" id="UP000258309">
    <property type="component" value="Unassembled WGS sequence"/>
</dbReference>
<dbReference type="OMA" id="DLMGTCT"/>
<dbReference type="OrthoDB" id="2363873at2759"/>
<protein>
    <recommendedName>
        <fullName evidence="4">Haloacid dehalogenase</fullName>
    </recommendedName>
</protein>
<accession>A0A3E2HL01</accession>
<comment type="caution">
    <text evidence="2">The sequence shown here is derived from an EMBL/GenBank/DDBJ whole genome shotgun (WGS) entry which is preliminary data.</text>
</comment>
<dbReference type="InterPro" id="IPR023198">
    <property type="entry name" value="PGP-like_dom2"/>
</dbReference>
<reference evidence="2 3" key="1">
    <citation type="submission" date="2018-05" db="EMBL/GenBank/DDBJ databases">
        <title>Draft genome sequence of Scytalidium lignicola DSM 105466, a ubiquitous saprotrophic fungus.</title>
        <authorList>
            <person name="Buettner E."/>
            <person name="Gebauer A.M."/>
            <person name="Hofrichter M."/>
            <person name="Liers C."/>
            <person name="Kellner H."/>
        </authorList>
    </citation>
    <scope>NUCLEOTIDE SEQUENCE [LARGE SCALE GENOMIC DNA]</scope>
    <source>
        <strain evidence="2 3">DSM 105466</strain>
    </source>
</reference>
<dbReference type="SUPFAM" id="SSF56784">
    <property type="entry name" value="HAD-like"/>
    <property type="match status" value="1"/>
</dbReference>